<dbReference type="KEGG" id="mgg:MPLG2_3180"/>
<dbReference type="Gene3D" id="3.30.360.10">
    <property type="entry name" value="Dihydrodipicolinate Reductase, domain 2"/>
    <property type="match status" value="1"/>
</dbReference>
<dbReference type="InterPro" id="IPR000683">
    <property type="entry name" value="Gfo/Idh/MocA-like_OxRdtase_N"/>
</dbReference>
<dbReference type="GO" id="GO:0016491">
    <property type="term" value="F:oxidoreductase activity"/>
    <property type="evidence" value="ECO:0007669"/>
    <property type="project" value="UniProtKB-KW"/>
</dbReference>
<feature type="domain" description="Gfo/Idh/MocA-like oxidoreductase N-terminal" evidence="1">
    <location>
        <begin position="2"/>
        <end position="117"/>
    </location>
</feature>
<dbReference type="OrthoDB" id="179913at2"/>
<reference evidence="2 3" key="1">
    <citation type="submission" date="2018-02" db="EMBL/GenBank/DDBJ databases">
        <authorList>
            <person name="Cohen D.B."/>
            <person name="Kent A.D."/>
        </authorList>
    </citation>
    <scope>NUCLEOTIDE SEQUENCE [LARGE SCALE GENOMIC DNA]</scope>
    <source>
        <strain evidence="2">1</strain>
    </source>
</reference>
<evidence type="ECO:0000259" key="1">
    <source>
        <dbReference type="Pfam" id="PF01408"/>
    </source>
</evidence>
<dbReference type="SUPFAM" id="SSF55347">
    <property type="entry name" value="Glyceraldehyde-3-phosphate dehydrogenase-like, C-terminal domain"/>
    <property type="match status" value="1"/>
</dbReference>
<organism evidence="2 3">
    <name type="scientific">Micropruina glycogenica</name>
    <dbReference type="NCBI Taxonomy" id="75385"/>
    <lineage>
        <taxon>Bacteria</taxon>
        <taxon>Bacillati</taxon>
        <taxon>Actinomycetota</taxon>
        <taxon>Actinomycetes</taxon>
        <taxon>Propionibacteriales</taxon>
        <taxon>Nocardioidaceae</taxon>
        <taxon>Micropruina</taxon>
    </lineage>
</organism>
<gene>
    <name evidence="2" type="primary">yulF</name>
    <name evidence="2" type="ORF">MPLG2_3180</name>
</gene>
<protein>
    <submittedName>
        <fullName evidence="2">Uncharacterized oxidoreductase YulF</fullName>
        <ecNumber evidence="2">1.-.-.-</ecNumber>
    </submittedName>
</protein>
<dbReference type="GO" id="GO:0000166">
    <property type="term" value="F:nucleotide binding"/>
    <property type="evidence" value="ECO:0007669"/>
    <property type="project" value="InterPro"/>
</dbReference>
<dbReference type="SUPFAM" id="SSF51735">
    <property type="entry name" value="NAD(P)-binding Rossmann-fold domains"/>
    <property type="match status" value="1"/>
</dbReference>
<evidence type="ECO:0000313" key="2">
    <source>
        <dbReference type="EMBL" id="SPD88210.1"/>
    </source>
</evidence>
<proteinExistence type="predicted"/>
<dbReference type="Pfam" id="PF01408">
    <property type="entry name" value="GFO_IDH_MocA"/>
    <property type="match status" value="1"/>
</dbReference>
<accession>A0A2N9JJK2</accession>
<evidence type="ECO:0000313" key="3">
    <source>
        <dbReference type="Proteomes" id="UP000238164"/>
    </source>
</evidence>
<dbReference type="EC" id="1.-.-.-" evidence="2"/>
<dbReference type="Proteomes" id="UP000238164">
    <property type="component" value="Chromosome 1"/>
</dbReference>
<dbReference type="EMBL" id="LT985188">
    <property type="protein sequence ID" value="SPD88210.1"/>
    <property type="molecule type" value="Genomic_DNA"/>
</dbReference>
<dbReference type="RefSeq" id="WP_105186766.1">
    <property type="nucleotide sequence ID" value="NZ_BAAAGO010000044.1"/>
</dbReference>
<dbReference type="PANTHER" id="PTHR43054">
    <property type="match status" value="1"/>
</dbReference>
<dbReference type="AlphaFoldDB" id="A0A2N9JJK2"/>
<dbReference type="Gene3D" id="3.40.50.720">
    <property type="entry name" value="NAD(P)-binding Rossmann-like Domain"/>
    <property type="match status" value="1"/>
</dbReference>
<sequence length="321" mass="34225">MVRFGIVGTNTISEWFAGACRATDGRAEAVAVCSRDVGRARAFADKVGATDAFADLATMAESVDAVYIASPNGLHRDQAVLAAEAGRHVLVEKAMGASLSEVQSIFAAAERTGVVAMEAMRNVHTPAHQLIRDTLPRLGTLRHARFEKLQYSSRYDRFRAGEVMNAFDPTLGNSALADIGVYCLQPALDLFGAPRQTTGASLWLDNGFEAGGSLLLDYGTLVADLAYSKVASGLGPSVINGEDASLVLDDPGELSRIVLHERGGAETVLLDGPQVSPADTMVFEVLDFVDQVDAGLTDPRWRDLSLLARQVMDNQLDRGAS</sequence>
<keyword evidence="3" id="KW-1185">Reference proteome</keyword>
<dbReference type="PANTHER" id="PTHR43054:SF1">
    <property type="entry name" value="SCYLLO-INOSITOL 2-DEHYDROGENASE (NADP(+)) IOLU"/>
    <property type="match status" value="1"/>
</dbReference>
<keyword evidence="2" id="KW-0560">Oxidoreductase</keyword>
<dbReference type="InterPro" id="IPR036291">
    <property type="entry name" value="NAD(P)-bd_dom_sf"/>
</dbReference>
<name>A0A2N9JJK2_9ACTN</name>